<organism evidence="2 3">
    <name type="scientific">Akanthomyces muscarius</name>
    <name type="common">Entomopathogenic fungus</name>
    <name type="synonym">Lecanicillium muscarium</name>
    <dbReference type="NCBI Taxonomy" id="2231603"/>
    <lineage>
        <taxon>Eukaryota</taxon>
        <taxon>Fungi</taxon>
        <taxon>Dikarya</taxon>
        <taxon>Ascomycota</taxon>
        <taxon>Pezizomycotina</taxon>
        <taxon>Sordariomycetes</taxon>
        <taxon>Hypocreomycetidae</taxon>
        <taxon>Hypocreales</taxon>
        <taxon>Cordycipitaceae</taxon>
        <taxon>Akanthomyces</taxon>
    </lineage>
</organism>
<dbReference type="AlphaFoldDB" id="A0A9W8QNA5"/>
<feature type="transmembrane region" description="Helical" evidence="1">
    <location>
        <begin position="64"/>
        <end position="82"/>
    </location>
</feature>
<dbReference type="KEGG" id="amus:LMH87_005213"/>
<feature type="transmembrane region" description="Helical" evidence="1">
    <location>
        <begin position="21"/>
        <end position="44"/>
    </location>
</feature>
<protein>
    <submittedName>
        <fullName evidence="2">Uncharacterized protein</fullName>
    </submittedName>
</protein>
<evidence type="ECO:0000256" key="1">
    <source>
        <dbReference type="SAM" id="Phobius"/>
    </source>
</evidence>
<evidence type="ECO:0000313" key="3">
    <source>
        <dbReference type="Proteomes" id="UP001144673"/>
    </source>
</evidence>
<evidence type="ECO:0000313" key="2">
    <source>
        <dbReference type="EMBL" id="KAJ4163489.1"/>
    </source>
</evidence>
<keyword evidence="3" id="KW-1185">Reference proteome</keyword>
<dbReference type="GeneID" id="80892372"/>
<keyword evidence="1" id="KW-1133">Transmembrane helix</keyword>
<keyword evidence="1" id="KW-0812">Transmembrane</keyword>
<reference evidence="2" key="1">
    <citation type="journal article" date="2023" name="Access Microbiol">
        <title>De-novo genome assembly for Akanthomyces muscarius, a biocontrol agent of insect agricultural pests.</title>
        <authorList>
            <person name="Erdos Z."/>
            <person name="Studholme D.J."/>
            <person name="Raymond B."/>
            <person name="Sharma M."/>
        </authorList>
    </citation>
    <scope>NUCLEOTIDE SEQUENCE</scope>
    <source>
        <strain evidence="2">Ve6</strain>
    </source>
</reference>
<dbReference type="EMBL" id="JAJHUN010000001">
    <property type="protein sequence ID" value="KAJ4163489.1"/>
    <property type="molecule type" value="Genomic_DNA"/>
</dbReference>
<gene>
    <name evidence="2" type="ORF">LMH87_005213</name>
</gene>
<accession>A0A9W8QNA5</accession>
<comment type="caution">
    <text evidence="2">The sequence shown here is derived from an EMBL/GenBank/DDBJ whole genome shotgun (WGS) entry which is preliminary data.</text>
</comment>
<dbReference type="Proteomes" id="UP001144673">
    <property type="component" value="Chromosome 1"/>
</dbReference>
<name>A0A9W8QNA5_AKAMU</name>
<dbReference type="RefSeq" id="XP_056058404.1">
    <property type="nucleotide sequence ID" value="XM_056202894.1"/>
</dbReference>
<keyword evidence="1" id="KW-0472">Membrane</keyword>
<proteinExistence type="predicted"/>
<sequence>MASMATFGFGWAIQAKTHVAVPLIMQVFVGFSATGLFVALGALNTDLNTHQASTASAAANVVRLVFYNIGFMMLLCGVSLYCQVTIGYGQRIQNNFTVYQPSLRQ</sequence>